<evidence type="ECO:0000259" key="6">
    <source>
        <dbReference type="PROSITE" id="PS50011"/>
    </source>
</evidence>
<organism evidence="7 8">
    <name type="scientific">Portunus trituberculatus</name>
    <name type="common">Swimming crab</name>
    <name type="synonym">Neptunus trituberculatus</name>
    <dbReference type="NCBI Taxonomy" id="210409"/>
    <lineage>
        <taxon>Eukaryota</taxon>
        <taxon>Metazoa</taxon>
        <taxon>Ecdysozoa</taxon>
        <taxon>Arthropoda</taxon>
        <taxon>Crustacea</taxon>
        <taxon>Multicrustacea</taxon>
        <taxon>Malacostraca</taxon>
        <taxon>Eumalacostraca</taxon>
        <taxon>Eucarida</taxon>
        <taxon>Decapoda</taxon>
        <taxon>Pleocyemata</taxon>
        <taxon>Brachyura</taxon>
        <taxon>Eubrachyura</taxon>
        <taxon>Portunoidea</taxon>
        <taxon>Portunidae</taxon>
        <taxon>Portuninae</taxon>
        <taxon>Portunus</taxon>
    </lineage>
</organism>
<comment type="caution">
    <text evidence="7">The sequence shown here is derived from an EMBL/GenBank/DDBJ whole genome shotgun (WGS) entry which is preliminary data.</text>
</comment>
<dbReference type="Pfam" id="PF00069">
    <property type="entry name" value="Pkinase"/>
    <property type="match status" value="1"/>
</dbReference>
<evidence type="ECO:0000256" key="3">
    <source>
        <dbReference type="ARBA" id="ARBA00022741"/>
    </source>
</evidence>
<evidence type="ECO:0000313" key="7">
    <source>
        <dbReference type="EMBL" id="MPC82721.1"/>
    </source>
</evidence>
<keyword evidence="2" id="KW-0808">Transferase</keyword>
<evidence type="ECO:0000256" key="4">
    <source>
        <dbReference type="ARBA" id="ARBA00022777"/>
    </source>
</evidence>
<keyword evidence="1" id="KW-0723">Serine/threonine-protein kinase</keyword>
<dbReference type="InterPro" id="IPR000719">
    <property type="entry name" value="Prot_kinase_dom"/>
</dbReference>
<evidence type="ECO:0000313" key="8">
    <source>
        <dbReference type="Proteomes" id="UP000324222"/>
    </source>
</evidence>
<dbReference type="PANTHER" id="PTHR24342:SF12">
    <property type="entry name" value="DEATH-ASSOCIATED PROTEIN KINASE RELATED"/>
    <property type="match status" value="1"/>
</dbReference>
<proteinExistence type="predicted"/>
<dbReference type="OrthoDB" id="74764at2759"/>
<keyword evidence="4 7" id="KW-0418">Kinase</keyword>
<name>A0A5B7IBC8_PORTR</name>
<reference evidence="7 8" key="1">
    <citation type="submission" date="2019-05" db="EMBL/GenBank/DDBJ databases">
        <title>Another draft genome of Portunus trituberculatus and its Hox gene families provides insights of decapod evolution.</title>
        <authorList>
            <person name="Jeong J.-H."/>
            <person name="Song I."/>
            <person name="Kim S."/>
            <person name="Choi T."/>
            <person name="Kim D."/>
            <person name="Ryu S."/>
            <person name="Kim W."/>
        </authorList>
    </citation>
    <scope>NUCLEOTIDE SEQUENCE [LARGE SCALE GENOMIC DNA]</scope>
    <source>
        <tissue evidence="7">Muscle</tissue>
    </source>
</reference>
<keyword evidence="5" id="KW-0067">ATP-binding</keyword>
<dbReference type="SUPFAM" id="SSF56112">
    <property type="entry name" value="Protein kinase-like (PK-like)"/>
    <property type="match status" value="1"/>
</dbReference>
<dbReference type="GO" id="GO:0005524">
    <property type="term" value="F:ATP binding"/>
    <property type="evidence" value="ECO:0007669"/>
    <property type="project" value="UniProtKB-KW"/>
</dbReference>
<dbReference type="Gene3D" id="3.30.200.20">
    <property type="entry name" value="Phosphorylase Kinase, domain 1"/>
    <property type="match status" value="1"/>
</dbReference>
<sequence length="72" mass="8458">MSGHKGKFAAVRRARHRATGQVYAAKYVRRRRLEGEARHEVAVLLLGLRDPHIVRLYKVYQTRTEYIILLEL</sequence>
<dbReference type="PANTHER" id="PTHR24342">
    <property type="entry name" value="SERINE/THREONINE-PROTEIN KINASE 17"/>
    <property type="match status" value="1"/>
</dbReference>
<evidence type="ECO:0000256" key="2">
    <source>
        <dbReference type="ARBA" id="ARBA00022679"/>
    </source>
</evidence>
<feature type="domain" description="Protein kinase" evidence="6">
    <location>
        <begin position="1"/>
        <end position="72"/>
    </location>
</feature>
<dbReference type="GO" id="GO:0004674">
    <property type="term" value="F:protein serine/threonine kinase activity"/>
    <property type="evidence" value="ECO:0007669"/>
    <property type="project" value="UniProtKB-KW"/>
</dbReference>
<dbReference type="EMBL" id="VSRR010060546">
    <property type="protein sequence ID" value="MPC82721.1"/>
    <property type="molecule type" value="Genomic_DNA"/>
</dbReference>
<protein>
    <submittedName>
        <fullName evidence="7">Serine/threonine-protein kinase 17B</fullName>
    </submittedName>
</protein>
<dbReference type="AlphaFoldDB" id="A0A5B7IBC8"/>
<keyword evidence="8" id="KW-1185">Reference proteome</keyword>
<dbReference type="PROSITE" id="PS50011">
    <property type="entry name" value="PROTEIN_KINASE_DOM"/>
    <property type="match status" value="1"/>
</dbReference>
<evidence type="ECO:0000256" key="5">
    <source>
        <dbReference type="ARBA" id="ARBA00022840"/>
    </source>
</evidence>
<dbReference type="InterPro" id="IPR011009">
    <property type="entry name" value="Kinase-like_dom_sf"/>
</dbReference>
<dbReference type="GO" id="GO:0035556">
    <property type="term" value="P:intracellular signal transduction"/>
    <property type="evidence" value="ECO:0007669"/>
    <property type="project" value="TreeGrafter"/>
</dbReference>
<gene>
    <name evidence="7" type="primary">Stk17b</name>
    <name evidence="7" type="ORF">E2C01_077403</name>
</gene>
<evidence type="ECO:0000256" key="1">
    <source>
        <dbReference type="ARBA" id="ARBA00022527"/>
    </source>
</evidence>
<dbReference type="GO" id="GO:0005634">
    <property type="term" value="C:nucleus"/>
    <property type="evidence" value="ECO:0007669"/>
    <property type="project" value="TreeGrafter"/>
</dbReference>
<keyword evidence="3" id="KW-0547">Nucleotide-binding</keyword>
<dbReference type="Proteomes" id="UP000324222">
    <property type="component" value="Unassembled WGS sequence"/>
</dbReference>
<accession>A0A5B7IBC8</accession>
<dbReference type="GO" id="GO:0043065">
    <property type="term" value="P:positive regulation of apoptotic process"/>
    <property type="evidence" value="ECO:0007669"/>
    <property type="project" value="TreeGrafter"/>
</dbReference>